<evidence type="ECO:0000256" key="13">
    <source>
        <dbReference type="SAM" id="Phobius"/>
    </source>
</evidence>
<keyword evidence="8" id="KW-0833">Ubl conjugation pathway</keyword>
<keyword evidence="7 11" id="KW-0863">Zinc-finger</keyword>
<keyword evidence="9" id="KW-0862">Zinc</keyword>
<dbReference type="OrthoDB" id="6270329at2759"/>
<dbReference type="InterPro" id="IPR013083">
    <property type="entry name" value="Znf_RING/FYVE/PHD"/>
</dbReference>
<evidence type="ECO:0000256" key="3">
    <source>
        <dbReference type="ARBA" id="ARBA00004906"/>
    </source>
</evidence>
<keyword evidence="16" id="KW-1185">Reference proteome</keyword>
<keyword evidence="13" id="KW-0812">Transmembrane</keyword>
<dbReference type="InterPro" id="IPR001841">
    <property type="entry name" value="Znf_RING"/>
</dbReference>
<evidence type="ECO:0000256" key="12">
    <source>
        <dbReference type="SAM" id="MobiDB-lite"/>
    </source>
</evidence>
<accession>A0A8T2SQT7</accession>
<comment type="caution">
    <text evidence="15">The sequence shown here is derived from an EMBL/GenBank/DDBJ whole genome shotgun (WGS) entry which is preliminary data.</text>
</comment>
<dbReference type="Proteomes" id="UP000825935">
    <property type="component" value="Chromosome 18"/>
</dbReference>
<dbReference type="GO" id="GO:0005783">
    <property type="term" value="C:endoplasmic reticulum"/>
    <property type="evidence" value="ECO:0007669"/>
    <property type="project" value="InterPro"/>
</dbReference>
<evidence type="ECO:0000256" key="11">
    <source>
        <dbReference type="PROSITE-ProRule" id="PRU00175"/>
    </source>
</evidence>
<dbReference type="Gene3D" id="3.30.40.10">
    <property type="entry name" value="Zinc/RING finger domain, C3HC4 (zinc finger)"/>
    <property type="match status" value="1"/>
</dbReference>
<dbReference type="SUPFAM" id="SSF57850">
    <property type="entry name" value="RING/U-box"/>
    <property type="match status" value="1"/>
</dbReference>
<evidence type="ECO:0000256" key="7">
    <source>
        <dbReference type="ARBA" id="ARBA00022771"/>
    </source>
</evidence>
<keyword evidence="10 13" id="KW-0472">Membrane</keyword>
<comment type="pathway">
    <text evidence="3">Protein modification; protein ubiquitination.</text>
</comment>
<feature type="transmembrane region" description="Helical" evidence="13">
    <location>
        <begin position="188"/>
        <end position="207"/>
    </location>
</feature>
<comment type="catalytic activity">
    <reaction evidence="1">
        <text>S-ubiquitinyl-[E2 ubiquitin-conjugating enzyme]-L-cysteine + [acceptor protein]-L-lysine = [E2 ubiquitin-conjugating enzyme]-L-cysteine + N(6)-ubiquitinyl-[acceptor protein]-L-lysine.</text>
        <dbReference type="EC" id="2.3.2.27"/>
    </reaction>
</comment>
<evidence type="ECO:0000259" key="14">
    <source>
        <dbReference type="PROSITE" id="PS50089"/>
    </source>
</evidence>
<keyword evidence="5" id="KW-0808">Transferase</keyword>
<name>A0A8T2SQT7_CERRI</name>
<evidence type="ECO:0000256" key="5">
    <source>
        <dbReference type="ARBA" id="ARBA00022679"/>
    </source>
</evidence>
<dbReference type="PANTHER" id="PTHR12313">
    <property type="entry name" value="E3 UBIQUITIN-PROTEIN LIGASE RNF5-RELATED"/>
    <property type="match status" value="1"/>
</dbReference>
<feature type="domain" description="RING-type" evidence="14">
    <location>
        <begin position="20"/>
        <end position="65"/>
    </location>
</feature>
<gene>
    <name evidence="15" type="ORF">KP509_18G045500</name>
</gene>
<evidence type="ECO:0000256" key="4">
    <source>
        <dbReference type="ARBA" id="ARBA00012483"/>
    </source>
</evidence>
<dbReference type="InterPro" id="IPR017907">
    <property type="entry name" value="Znf_RING_CS"/>
</dbReference>
<dbReference type="GO" id="GO:0008270">
    <property type="term" value="F:zinc ion binding"/>
    <property type="evidence" value="ECO:0007669"/>
    <property type="project" value="UniProtKB-KW"/>
</dbReference>
<dbReference type="AlphaFoldDB" id="A0A8T2SQT7"/>
<dbReference type="InterPro" id="IPR045103">
    <property type="entry name" value="RNF5/RNF185-like"/>
</dbReference>
<proteinExistence type="predicted"/>
<evidence type="ECO:0000256" key="10">
    <source>
        <dbReference type="ARBA" id="ARBA00023136"/>
    </source>
</evidence>
<feature type="compositionally biased region" description="Low complexity" evidence="12">
    <location>
        <begin position="97"/>
        <end position="113"/>
    </location>
</feature>
<dbReference type="PROSITE" id="PS00518">
    <property type="entry name" value="ZF_RING_1"/>
    <property type="match status" value="1"/>
</dbReference>
<evidence type="ECO:0000256" key="8">
    <source>
        <dbReference type="ARBA" id="ARBA00022786"/>
    </source>
</evidence>
<dbReference type="GO" id="GO:0006511">
    <property type="term" value="P:ubiquitin-dependent protein catabolic process"/>
    <property type="evidence" value="ECO:0007669"/>
    <property type="project" value="InterPro"/>
</dbReference>
<reference evidence="15" key="1">
    <citation type="submission" date="2021-08" db="EMBL/GenBank/DDBJ databases">
        <title>WGS assembly of Ceratopteris richardii.</title>
        <authorList>
            <person name="Marchant D.B."/>
            <person name="Chen G."/>
            <person name="Jenkins J."/>
            <person name="Shu S."/>
            <person name="Leebens-Mack J."/>
            <person name="Grimwood J."/>
            <person name="Schmutz J."/>
            <person name="Soltis P."/>
            <person name="Soltis D."/>
            <person name="Chen Z.-H."/>
        </authorList>
    </citation>
    <scope>NUCLEOTIDE SEQUENCE</scope>
    <source>
        <strain evidence="15">Whitten #5841</strain>
        <tissue evidence="15">Leaf</tissue>
    </source>
</reference>
<evidence type="ECO:0000313" key="16">
    <source>
        <dbReference type="Proteomes" id="UP000825935"/>
    </source>
</evidence>
<evidence type="ECO:0000256" key="6">
    <source>
        <dbReference type="ARBA" id="ARBA00022723"/>
    </source>
</evidence>
<dbReference type="EMBL" id="CM035423">
    <property type="protein sequence ID" value="KAH7365776.1"/>
    <property type="molecule type" value="Genomic_DNA"/>
</dbReference>
<dbReference type="InterPro" id="IPR018957">
    <property type="entry name" value="Znf_C3HC4_RING-type"/>
</dbReference>
<evidence type="ECO:0000313" key="15">
    <source>
        <dbReference type="EMBL" id="KAH7365776.1"/>
    </source>
</evidence>
<dbReference type="SMART" id="SM00184">
    <property type="entry name" value="RING"/>
    <property type="match status" value="1"/>
</dbReference>
<evidence type="ECO:0000256" key="1">
    <source>
        <dbReference type="ARBA" id="ARBA00000900"/>
    </source>
</evidence>
<sequence length="208" mass="22930">MDGQSLSSSVSPSQLSNFCCNICEDVCRDPVVTFCAHIFCWPCLYVSALQHSSPTELEQPCPICKTNVRNKIVCMYGCGEAADPQFLAERFPGTQIPSRPSSSAPSARSAASSQDRGARIGLRTLQNVRLGSDRNGILVLGNSFAMFILRLLLSMMMPLLPRSARYLIGYNNSASSLRARRFTNEKEFVLHWGFICLGMLATVGFLLY</sequence>
<evidence type="ECO:0000256" key="2">
    <source>
        <dbReference type="ARBA" id="ARBA00004308"/>
    </source>
</evidence>
<comment type="subcellular location">
    <subcellularLocation>
        <location evidence="2">Endomembrane system</location>
    </subcellularLocation>
</comment>
<organism evidence="15 16">
    <name type="scientific">Ceratopteris richardii</name>
    <name type="common">Triangle waterfern</name>
    <dbReference type="NCBI Taxonomy" id="49495"/>
    <lineage>
        <taxon>Eukaryota</taxon>
        <taxon>Viridiplantae</taxon>
        <taxon>Streptophyta</taxon>
        <taxon>Embryophyta</taxon>
        <taxon>Tracheophyta</taxon>
        <taxon>Polypodiopsida</taxon>
        <taxon>Polypodiidae</taxon>
        <taxon>Polypodiales</taxon>
        <taxon>Pteridineae</taxon>
        <taxon>Pteridaceae</taxon>
        <taxon>Parkerioideae</taxon>
        <taxon>Ceratopteris</taxon>
    </lineage>
</organism>
<evidence type="ECO:0000256" key="9">
    <source>
        <dbReference type="ARBA" id="ARBA00022833"/>
    </source>
</evidence>
<dbReference type="EC" id="2.3.2.27" evidence="4"/>
<dbReference type="PROSITE" id="PS50089">
    <property type="entry name" value="ZF_RING_2"/>
    <property type="match status" value="1"/>
</dbReference>
<keyword evidence="13" id="KW-1133">Transmembrane helix</keyword>
<dbReference type="Pfam" id="PF00097">
    <property type="entry name" value="zf-C3HC4"/>
    <property type="match status" value="1"/>
</dbReference>
<feature type="transmembrane region" description="Helical" evidence="13">
    <location>
        <begin position="136"/>
        <end position="153"/>
    </location>
</feature>
<protein>
    <recommendedName>
        <fullName evidence="4">RING-type E3 ubiquitin transferase</fullName>
        <ecNumber evidence="4">2.3.2.27</ecNumber>
    </recommendedName>
</protein>
<dbReference type="GO" id="GO:0061630">
    <property type="term" value="F:ubiquitin protein ligase activity"/>
    <property type="evidence" value="ECO:0007669"/>
    <property type="project" value="UniProtKB-EC"/>
</dbReference>
<feature type="region of interest" description="Disordered" evidence="12">
    <location>
        <begin position="95"/>
        <end position="115"/>
    </location>
</feature>
<keyword evidence="6" id="KW-0479">Metal-binding</keyword>